<evidence type="ECO:0000313" key="10">
    <source>
        <dbReference type="EMBL" id="MBM7131474.1"/>
    </source>
</evidence>
<feature type="transmembrane region" description="Helical" evidence="8">
    <location>
        <begin position="117"/>
        <end position="137"/>
    </location>
</feature>
<feature type="transmembrane region" description="Helical" evidence="8">
    <location>
        <begin position="308"/>
        <end position="328"/>
    </location>
</feature>
<evidence type="ECO:0000256" key="7">
    <source>
        <dbReference type="ARBA" id="ARBA00023136"/>
    </source>
</evidence>
<evidence type="ECO:0000256" key="8">
    <source>
        <dbReference type="SAM" id="Phobius"/>
    </source>
</evidence>
<evidence type="ECO:0000259" key="9">
    <source>
        <dbReference type="Pfam" id="PF13231"/>
    </source>
</evidence>
<keyword evidence="5 8" id="KW-0812">Transmembrane</keyword>
<keyword evidence="11" id="KW-1185">Reference proteome</keyword>
<feature type="transmembrane region" description="Helical" evidence="8">
    <location>
        <begin position="21"/>
        <end position="39"/>
    </location>
</feature>
<dbReference type="Proteomes" id="UP001430193">
    <property type="component" value="Unassembled WGS sequence"/>
</dbReference>
<name>A0ABS2KK67_9GAMM</name>
<keyword evidence="2" id="KW-1003">Cell membrane</keyword>
<proteinExistence type="predicted"/>
<evidence type="ECO:0000256" key="5">
    <source>
        <dbReference type="ARBA" id="ARBA00022692"/>
    </source>
</evidence>
<organism evidence="10 11">
    <name type="scientific">Dyella mobilis</name>
    <dbReference type="NCBI Taxonomy" id="1849582"/>
    <lineage>
        <taxon>Bacteria</taxon>
        <taxon>Pseudomonadati</taxon>
        <taxon>Pseudomonadota</taxon>
        <taxon>Gammaproteobacteria</taxon>
        <taxon>Lysobacterales</taxon>
        <taxon>Rhodanobacteraceae</taxon>
        <taxon>Dyella</taxon>
    </lineage>
</organism>
<comment type="subcellular location">
    <subcellularLocation>
        <location evidence="1">Cell membrane</location>
        <topology evidence="1">Multi-pass membrane protein</topology>
    </subcellularLocation>
</comment>
<evidence type="ECO:0000256" key="3">
    <source>
        <dbReference type="ARBA" id="ARBA00022676"/>
    </source>
</evidence>
<dbReference type="InterPro" id="IPR050297">
    <property type="entry name" value="LipidA_mod_glycosyltrf_83"/>
</dbReference>
<dbReference type="PANTHER" id="PTHR33908">
    <property type="entry name" value="MANNOSYLTRANSFERASE YKCB-RELATED"/>
    <property type="match status" value="1"/>
</dbReference>
<keyword evidence="4" id="KW-0808">Transferase</keyword>
<evidence type="ECO:0000256" key="2">
    <source>
        <dbReference type="ARBA" id="ARBA00022475"/>
    </source>
</evidence>
<protein>
    <submittedName>
        <fullName evidence="10">Glycosyltransferase family 39 protein</fullName>
    </submittedName>
</protein>
<dbReference type="InterPro" id="IPR038731">
    <property type="entry name" value="RgtA/B/C-like"/>
</dbReference>
<sequence>MNTRPSVEHRTQDRRITWPGALYALIALSGCVFAFIGLSNNSFWADELFTLQLIDHHDGLAGVFRRMLSDVHPPLYDFLLYGWVQLAGTGEVAVRLPSALLAVAAIGLFVACTRRRLTPAAIAFACAAATTSMYWFVQAQNARDYALCEVLSVALLATAIGLRRRSRSSAGFPWGYWAGLTLLGVAGSQTHAYMLLTVGMLLFYLILTARSWPLRIALIGSGLLILGLYVGLLWPMAHAGYSHDFSGSWFNNKPKFFLSQLHRTLFNLINRQCAIVIAAMLLGLWLHHSRRTQVPVERTDDSIRWITGLSWFVLLGVIVGGIAVSVLVTPSFSYRNVLVCAPFGWFLIGRAYDVAGPRTETRLGQWLALAAIVLVGSQLFVLIRGRLLPTNEPWRASAAYVRGLSSCSQATLPVVASPEDYGGTLLPVVRETLQRNYYGYYLPNTYRLHAYAPDELLQQFAQTLRDGQTSATACPLVAWALHGIDDEDRALQFAEQLASTPGLPSRRIAVQEFVAYELHLLSWKPQPSAFVFMQVSGEKWAAPATLADGMEIDKTHSIGDLLLVTDVTPATDATMHSYTIQRWHDGKMAGQTTVTRQPSASSR</sequence>
<dbReference type="EMBL" id="JADIKF010000040">
    <property type="protein sequence ID" value="MBM7131474.1"/>
    <property type="molecule type" value="Genomic_DNA"/>
</dbReference>
<feature type="transmembrane region" description="Helical" evidence="8">
    <location>
        <begin position="216"/>
        <end position="237"/>
    </location>
</feature>
<dbReference type="Pfam" id="PF13231">
    <property type="entry name" value="PMT_2"/>
    <property type="match status" value="1"/>
</dbReference>
<accession>A0ABS2KK67</accession>
<comment type="caution">
    <text evidence="10">The sequence shown here is derived from an EMBL/GenBank/DDBJ whole genome shotgun (WGS) entry which is preliminary data.</text>
</comment>
<feature type="transmembrane region" description="Helical" evidence="8">
    <location>
        <begin position="92"/>
        <end position="110"/>
    </location>
</feature>
<reference evidence="10" key="1">
    <citation type="submission" date="2020-10" db="EMBL/GenBank/DDBJ databases">
        <title>Phylogeny of dyella-like bacteria.</title>
        <authorList>
            <person name="Fu J."/>
        </authorList>
    </citation>
    <scope>NUCLEOTIDE SEQUENCE</scope>
    <source>
        <strain evidence="10">DHON07</strain>
    </source>
</reference>
<evidence type="ECO:0000256" key="1">
    <source>
        <dbReference type="ARBA" id="ARBA00004651"/>
    </source>
</evidence>
<dbReference type="PROSITE" id="PS51257">
    <property type="entry name" value="PROKAR_LIPOPROTEIN"/>
    <property type="match status" value="1"/>
</dbReference>
<evidence type="ECO:0000313" key="11">
    <source>
        <dbReference type="Proteomes" id="UP001430193"/>
    </source>
</evidence>
<feature type="transmembrane region" description="Helical" evidence="8">
    <location>
        <begin position="192"/>
        <end position="209"/>
    </location>
</feature>
<gene>
    <name evidence="10" type="ORF">ISS99_18270</name>
</gene>
<keyword evidence="7 8" id="KW-0472">Membrane</keyword>
<feature type="transmembrane region" description="Helical" evidence="8">
    <location>
        <begin position="268"/>
        <end position="287"/>
    </location>
</feature>
<keyword evidence="3" id="KW-0328">Glycosyltransferase</keyword>
<feature type="domain" description="Glycosyltransferase RgtA/B/C/D-like" evidence="9">
    <location>
        <begin position="72"/>
        <end position="229"/>
    </location>
</feature>
<dbReference type="RefSeq" id="WP_204633039.1">
    <property type="nucleotide sequence ID" value="NZ_BSOC01000001.1"/>
</dbReference>
<feature type="transmembrane region" description="Helical" evidence="8">
    <location>
        <begin position="364"/>
        <end position="383"/>
    </location>
</feature>
<keyword evidence="6 8" id="KW-1133">Transmembrane helix</keyword>
<dbReference type="PANTHER" id="PTHR33908:SF3">
    <property type="entry name" value="UNDECAPRENYL PHOSPHATE-ALPHA-4-AMINO-4-DEOXY-L-ARABINOSE ARABINOSYL TRANSFERASE"/>
    <property type="match status" value="1"/>
</dbReference>
<evidence type="ECO:0000256" key="4">
    <source>
        <dbReference type="ARBA" id="ARBA00022679"/>
    </source>
</evidence>
<evidence type="ECO:0000256" key="6">
    <source>
        <dbReference type="ARBA" id="ARBA00022989"/>
    </source>
</evidence>